<evidence type="ECO:0000313" key="7">
    <source>
        <dbReference type="Proteomes" id="UP000193944"/>
    </source>
</evidence>
<dbReference type="Gene3D" id="1.20.930.10">
    <property type="entry name" value="Conserved domain common to transcription factors TFIIS, elongin A, CRSP70"/>
    <property type="match status" value="1"/>
</dbReference>
<comment type="subcellular location">
    <subcellularLocation>
        <location evidence="3">Nucleus</location>
    </subcellularLocation>
</comment>
<feature type="region of interest" description="Disordered" evidence="4">
    <location>
        <begin position="1"/>
        <end position="89"/>
    </location>
</feature>
<comment type="similarity">
    <text evidence="2">Belongs to the IWS1 family.</text>
</comment>
<dbReference type="SUPFAM" id="SSF47676">
    <property type="entry name" value="Conserved domain common to transcription factors TFIIS, elongin A, CRSP70"/>
    <property type="match status" value="1"/>
</dbReference>
<feature type="compositionally biased region" description="Basic and acidic residues" evidence="4">
    <location>
        <begin position="7"/>
        <end position="18"/>
    </location>
</feature>
<evidence type="ECO:0000313" key="6">
    <source>
        <dbReference type="EMBL" id="ORX76025.1"/>
    </source>
</evidence>
<name>A0A1Y1WRL4_9FUNG</name>
<dbReference type="InterPro" id="IPR051037">
    <property type="entry name" value="RNAPII_TF_IWS1"/>
</dbReference>
<gene>
    <name evidence="6" type="ORF">BCR32DRAFT_284642</name>
</gene>
<dbReference type="Pfam" id="PF08711">
    <property type="entry name" value="Med26"/>
    <property type="match status" value="1"/>
</dbReference>
<feature type="compositionally biased region" description="Acidic residues" evidence="4">
    <location>
        <begin position="19"/>
        <end position="47"/>
    </location>
</feature>
<accession>A0A1Y1WRL4</accession>
<comment type="function">
    <text evidence="1">Transcription factor involved in RNA polymerase II transcription regulation. May function in both SPT15/TBP post-recruitment and recruitment steps of transcription.</text>
</comment>
<evidence type="ECO:0000256" key="2">
    <source>
        <dbReference type="ARBA" id="ARBA00037992"/>
    </source>
</evidence>
<feature type="compositionally biased region" description="Basic residues" evidence="4">
    <location>
        <begin position="341"/>
        <end position="351"/>
    </location>
</feature>
<reference evidence="6 7" key="1">
    <citation type="submission" date="2016-08" db="EMBL/GenBank/DDBJ databases">
        <title>A Parts List for Fungal Cellulosomes Revealed by Comparative Genomics.</title>
        <authorList>
            <consortium name="DOE Joint Genome Institute"/>
            <person name="Haitjema C.H."/>
            <person name="Gilmore S.P."/>
            <person name="Henske J.K."/>
            <person name="Solomon K.V."/>
            <person name="De Groot R."/>
            <person name="Kuo A."/>
            <person name="Mondo S.J."/>
            <person name="Salamov A.A."/>
            <person name="Labutti K."/>
            <person name="Zhao Z."/>
            <person name="Chiniquy J."/>
            <person name="Barry K."/>
            <person name="Brewer H.M."/>
            <person name="Purvine S.O."/>
            <person name="Wright A.T."/>
            <person name="Boxma B."/>
            <person name="Van Alen T."/>
            <person name="Hackstein J.H."/>
            <person name="Baker S.E."/>
            <person name="Grigoriev I.V."/>
            <person name="O'Malley M.A."/>
        </authorList>
    </citation>
    <scope>NUCLEOTIDE SEQUENCE [LARGE SCALE GENOMIC DNA]</scope>
    <source>
        <strain evidence="6 7">S4</strain>
    </source>
</reference>
<dbReference type="EMBL" id="MCFG01000323">
    <property type="protein sequence ID" value="ORX76025.1"/>
    <property type="molecule type" value="Genomic_DNA"/>
</dbReference>
<dbReference type="Proteomes" id="UP000193944">
    <property type="component" value="Unassembled WGS sequence"/>
</dbReference>
<dbReference type="STRING" id="1754192.A0A1Y1WRL4"/>
<dbReference type="PANTHER" id="PTHR46010">
    <property type="entry name" value="PROTEIN IWS1 HOMOLOG"/>
    <property type="match status" value="1"/>
</dbReference>
<sequence length="360" mass="41633">MSDNEEDTQKQKDIKELEAEIFGDSEDEIPDFDISDDDDKGYEEEDTERVLPKIKRKASFDSEKPKKKKKNEEEEEEEEEKPLDPNSKEARIEEARKDFEAALSALKPHRTKKYDGMDPEIDDMITRMREKMEDAAIQDIKFNSNKQPAIAKLRLLPSVISQLEKAHLHEQFLQNDILKGMKAWLEPLPDGSLPSLDIQRAMFDMLDKMPVSTQDLTVSGIGRVLPFYSKCSRVIPEIKRAANNLITKWSRPILNRSDNYRTRQISTVDYIPNEKKVSDKKKVVSLTSVNSLDVLKQKPEMEDNRFRARIPQAVASNYQIAPKSTILNIEKHKRPERLKRLMNRNQRKARPGSKVSIDGK</sequence>
<protein>
    <recommendedName>
        <fullName evidence="5">TFIIS N-terminal domain-containing protein</fullName>
    </recommendedName>
</protein>
<keyword evidence="7" id="KW-1185">Reference proteome</keyword>
<dbReference type="OrthoDB" id="21124at2759"/>
<dbReference type="InterPro" id="IPR017923">
    <property type="entry name" value="TFIIS_N"/>
</dbReference>
<evidence type="ECO:0000256" key="1">
    <source>
        <dbReference type="ARBA" id="ARBA00037349"/>
    </source>
</evidence>
<dbReference type="GO" id="GO:0016973">
    <property type="term" value="P:poly(A)+ mRNA export from nucleus"/>
    <property type="evidence" value="ECO:0007669"/>
    <property type="project" value="TreeGrafter"/>
</dbReference>
<dbReference type="PANTHER" id="PTHR46010:SF1">
    <property type="entry name" value="PROTEIN IWS1 HOMOLOG"/>
    <property type="match status" value="1"/>
</dbReference>
<proteinExistence type="inferred from homology"/>
<dbReference type="InterPro" id="IPR035441">
    <property type="entry name" value="TFIIS/LEDGF_dom_sf"/>
</dbReference>
<evidence type="ECO:0000256" key="4">
    <source>
        <dbReference type="SAM" id="MobiDB-lite"/>
    </source>
</evidence>
<reference evidence="6 7" key="2">
    <citation type="submission" date="2016-08" db="EMBL/GenBank/DDBJ databases">
        <title>Pervasive Adenine N6-methylation of Active Genes in Fungi.</title>
        <authorList>
            <consortium name="DOE Joint Genome Institute"/>
            <person name="Mondo S.J."/>
            <person name="Dannebaum R.O."/>
            <person name="Kuo R.C."/>
            <person name="Labutti K."/>
            <person name="Haridas S."/>
            <person name="Kuo A."/>
            <person name="Salamov A."/>
            <person name="Ahrendt S.R."/>
            <person name="Lipzen A."/>
            <person name="Sullivan W."/>
            <person name="Andreopoulos W.B."/>
            <person name="Clum A."/>
            <person name="Lindquist E."/>
            <person name="Daum C."/>
            <person name="Ramamoorthy G.K."/>
            <person name="Gryganskyi A."/>
            <person name="Culley D."/>
            <person name="Magnuson J.K."/>
            <person name="James T.Y."/>
            <person name="O'Malley M.A."/>
            <person name="Stajich J.E."/>
            <person name="Spatafora J.W."/>
            <person name="Visel A."/>
            <person name="Grigoriev I.V."/>
        </authorList>
    </citation>
    <scope>NUCLEOTIDE SEQUENCE [LARGE SCALE GENOMIC DNA]</scope>
    <source>
        <strain evidence="6 7">S4</strain>
    </source>
</reference>
<dbReference type="PROSITE" id="PS51319">
    <property type="entry name" value="TFIIS_N"/>
    <property type="match status" value="1"/>
</dbReference>
<keyword evidence="3" id="KW-0539">Nucleus</keyword>
<comment type="caution">
    <text evidence="6">The sequence shown here is derived from an EMBL/GenBank/DDBJ whole genome shotgun (WGS) entry which is preliminary data.</text>
</comment>
<dbReference type="GO" id="GO:0005634">
    <property type="term" value="C:nucleus"/>
    <property type="evidence" value="ECO:0007669"/>
    <property type="project" value="UniProtKB-SubCell"/>
</dbReference>
<organism evidence="6 7">
    <name type="scientific">Anaeromyces robustus</name>
    <dbReference type="NCBI Taxonomy" id="1754192"/>
    <lineage>
        <taxon>Eukaryota</taxon>
        <taxon>Fungi</taxon>
        <taxon>Fungi incertae sedis</taxon>
        <taxon>Chytridiomycota</taxon>
        <taxon>Chytridiomycota incertae sedis</taxon>
        <taxon>Neocallimastigomycetes</taxon>
        <taxon>Neocallimastigales</taxon>
        <taxon>Neocallimastigaceae</taxon>
        <taxon>Anaeromyces</taxon>
    </lineage>
</organism>
<feature type="region of interest" description="Disordered" evidence="4">
    <location>
        <begin position="341"/>
        <end position="360"/>
    </location>
</feature>
<evidence type="ECO:0000259" key="5">
    <source>
        <dbReference type="PROSITE" id="PS51319"/>
    </source>
</evidence>
<dbReference type="AlphaFoldDB" id="A0A1Y1WRL4"/>
<feature type="domain" description="TFIIS N-terminal" evidence="5">
    <location>
        <begin position="179"/>
        <end position="256"/>
    </location>
</feature>
<evidence type="ECO:0000256" key="3">
    <source>
        <dbReference type="PROSITE-ProRule" id="PRU00649"/>
    </source>
</evidence>